<evidence type="ECO:0008006" key="3">
    <source>
        <dbReference type="Google" id="ProtNLM"/>
    </source>
</evidence>
<keyword evidence="2" id="KW-1185">Reference proteome</keyword>
<name>A0ABS4H3B8_9BACL</name>
<dbReference type="EMBL" id="JAGGKP010000003">
    <property type="protein sequence ID" value="MBP1937022.1"/>
    <property type="molecule type" value="Genomic_DNA"/>
</dbReference>
<gene>
    <name evidence="1" type="ORF">J2Z20_001904</name>
</gene>
<evidence type="ECO:0000313" key="1">
    <source>
        <dbReference type="EMBL" id="MBP1937022.1"/>
    </source>
</evidence>
<dbReference type="Proteomes" id="UP001519273">
    <property type="component" value="Unassembled WGS sequence"/>
</dbReference>
<accession>A0ABS4H3B8</accession>
<protein>
    <recommendedName>
        <fullName evidence="3">Cold-shock protein</fullName>
    </recommendedName>
</protein>
<dbReference type="Pfam" id="PF14169">
    <property type="entry name" value="YdjO"/>
    <property type="match status" value="1"/>
</dbReference>
<comment type="caution">
    <text evidence="1">The sequence shown here is derived from an EMBL/GenBank/DDBJ whole genome shotgun (WGS) entry which is preliminary data.</text>
</comment>
<proteinExistence type="predicted"/>
<sequence>MYLRKKSFEEIPQENTAIWSCTVEGCNGWIRDDFAFEAEPTCGLCNSPMVRDMKQLPVLVNSNPNQKTLKKGVQIENK</sequence>
<dbReference type="InterPro" id="IPR025916">
    <property type="entry name" value="YdjO"/>
</dbReference>
<reference evidence="1 2" key="1">
    <citation type="submission" date="2021-03" db="EMBL/GenBank/DDBJ databases">
        <title>Genomic Encyclopedia of Type Strains, Phase IV (KMG-IV): sequencing the most valuable type-strain genomes for metagenomic binning, comparative biology and taxonomic classification.</title>
        <authorList>
            <person name="Goeker M."/>
        </authorList>
    </citation>
    <scope>NUCLEOTIDE SEQUENCE [LARGE SCALE GENOMIC DNA]</scope>
    <source>
        <strain evidence="1 2">DSM 23491</strain>
    </source>
</reference>
<dbReference type="RefSeq" id="WP_209848657.1">
    <property type="nucleotide sequence ID" value="NZ_CBCRVE010000006.1"/>
</dbReference>
<evidence type="ECO:0000313" key="2">
    <source>
        <dbReference type="Proteomes" id="UP001519273"/>
    </source>
</evidence>
<organism evidence="1 2">
    <name type="scientific">Paenibacillus sediminis</name>
    <dbReference type="NCBI Taxonomy" id="664909"/>
    <lineage>
        <taxon>Bacteria</taxon>
        <taxon>Bacillati</taxon>
        <taxon>Bacillota</taxon>
        <taxon>Bacilli</taxon>
        <taxon>Bacillales</taxon>
        <taxon>Paenibacillaceae</taxon>
        <taxon>Paenibacillus</taxon>
    </lineage>
</organism>